<evidence type="ECO:0000256" key="1">
    <source>
        <dbReference type="ARBA" id="ARBA00022679"/>
    </source>
</evidence>
<dbReference type="KEGG" id="acab:QRX50_43165"/>
<gene>
    <name evidence="5" type="ORF">QRX50_43165</name>
</gene>
<organism evidence="5 6">
    <name type="scientific">Amycolatopsis carbonis</name>
    <dbReference type="NCBI Taxonomy" id="715471"/>
    <lineage>
        <taxon>Bacteria</taxon>
        <taxon>Bacillati</taxon>
        <taxon>Actinomycetota</taxon>
        <taxon>Actinomycetes</taxon>
        <taxon>Pseudonocardiales</taxon>
        <taxon>Pseudonocardiaceae</taxon>
        <taxon>Amycolatopsis</taxon>
    </lineage>
</organism>
<evidence type="ECO:0000259" key="4">
    <source>
        <dbReference type="PROSITE" id="PS51186"/>
    </source>
</evidence>
<accession>A0A9Y2MR70</accession>
<evidence type="ECO:0000256" key="3">
    <source>
        <dbReference type="SAM" id="MobiDB-lite"/>
    </source>
</evidence>
<dbReference type="PANTHER" id="PTHR43877">
    <property type="entry name" value="AMINOALKYLPHOSPHONATE N-ACETYLTRANSFERASE-RELATED-RELATED"/>
    <property type="match status" value="1"/>
</dbReference>
<name>A0A9Y2MR70_9PSEU</name>
<evidence type="ECO:0000313" key="5">
    <source>
        <dbReference type="EMBL" id="WIX78115.1"/>
    </source>
</evidence>
<protein>
    <submittedName>
        <fullName evidence="5">GNAT family N-acetyltransferase</fullName>
    </submittedName>
</protein>
<dbReference type="GO" id="GO:0016747">
    <property type="term" value="F:acyltransferase activity, transferring groups other than amino-acyl groups"/>
    <property type="evidence" value="ECO:0007669"/>
    <property type="project" value="InterPro"/>
</dbReference>
<dbReference type="Proteomes" id="UP001236014">
    <property type="component" value="Chromosome"/>
</dbReference>
<dbReference type="InterPro" id="IPR050832">
    <property type="entry name" value="Bact_Acetyltransf"/>
</dbReference>
<dbReference type="RefSeq" id="WP_285968847.1">
    <property type="nucleotide sequence ID" value="NZ_CP127294.1"/>
</dbReference>
<feature type="compositionally biased region" description="Basic and acidic residues" evidence="3">
    <location>
        <begin position="1"/>
        <end position="10"/>
    </location>
</feature>
<feature type="region of interest" description="Disordered" evidence="3">
    <location>
        <begin position="1"/>
        <end position="22"/>
    </location>
</feature>
<dbReference type="AlphaFoldDB" id="A0A9Y2MR70"/>
<proteinExistence type="predicted"/>
<dbReference type="InterPro" id="IPR000182">
    <property type="entry name" value="GNAT_dom"/>
</dbReference>
<dbReference type="Pfam" id="PF00583">
    <property type="entry name" value="Acetyltransf_1"/>
    <property type="match status" value="1"/>
</dbReference>
<sequence>MFRTDPRDADGCPSGEGEPAAEATIRAAEPTDVKALSIVLGAEEYFADRLARQAEGLGVLFTAWWADRPVGDLYLWLEDAEEPPIRSRLPGVPLLTHLEVLPAARNRGVGRALVRVAEGRLASLGHRRAALAVRTDNADAARLYRRLDYRDWGHGTVVCYAEHFLPDGRTVSEAELCHVLVKTL</sequence>
<evidence type="ECO:0000313" key="6">
    <source>
        <dbReference type="Proteomes" id="UP001236014"/>
    </source>
</evidence>
<keyword evidence="6" id="KW-1185">Reference proteome</keyword>
<dbReference type="Gene3D" id="3.40.630.30">
    <property type="match status" value="1"/>
</dbReference>
<feature type="domain" description="N-acetyltransferase" evidence="4">
    <location>
        <begin position="23"/>
        <end position="166"/>
    </location>
</feature>
<dbReference type="SUPFAM" id="SSF55729">
    <property type="entry name" value="Acyl-CoA N-acyltransferases (Nat)"/>
    <property type="match status" value="1"/>
</dbReference>
<dbReference type="EMBL" id="CP127294">
    <property type="protein sequence ID" value="WIX78115.1"/>
    <property type="molecule type" value="Genomic_DNA"/>
</dbReference>
<evidence type="ECO:0000256" key="2">
    <source>
        <dbReference type="ARBA" id="ARBA00023315"/>
    </source>
</evidence>
<dbReference type="PROSITE" id="PS51186">
    <property type="entry name" value="GNAT"/>
    <property type="match status" value="1"/>
</dbReference>
<reference evidence="5 6" key="1">
    <citation type="submission" date="2023-06" db="EMBL/GenBank/DDBJ databases">
        <authorList>
            <person name="Oyuntsetseg B."/>
            <person name="Kim S.B."/>
        </authorList>
    </citation>
    <scope>NUCLEOTIDE SEQUENCE [LARGE SCALE GENOMIC DNA]</scope>
    <source>
        <strain evidence="5 6">2-15</strain>
    </source>
</reference>
<dbReference type="InterPro" id="IPR016181">
    <property type="entry name" value="Acyl_CoA_acyltransferase"/>
</dbReference>
<keyword evidence="2" id="KW-0012">Acyltransferase</keyword>
<keyword evidence="1" id="KW-0808">Transferase</keyword>
<dbReference type="CDD" id="cd04301">
    <property type="entry name" value="NAT_SF"/>
    <property type="match status" value="1"/>
</dbReference>